<dbReference type="EMBL" id="CAJHNH020000646">
    <property type="protein sequence ID" value="CAG5119040.1"/>
    <property type="molecule type" value="Genomic_DNA"/>
</dbReference>
<evidence type="ECO:0000256" key="1">
    <source>
        <dbReference type="SAM" id="Phobius"/>
    </source>
</evidence>
<keyword evidence="1" id="KW-0812">Transmembrane</keyword>
<protein>
    <recommendedName>
        <fullName evidence="2">LicD/FKTN/FKRP nucleotidyltransferase domain-containing protein</fullName>
    </recommendedName>
</protein>
<feature type="domain" description="LicD/FKTN/FKRP nucleotidyltransferase" evidence="2">
    <location>
        <begin position="83"/>
        <end position="119"/>
    </location>
</feature>
<gene>
    <name evidence="3" type="ORF">CUNI_LOCUS4598</name>
</gene>
<dbReference type="InterPro" id="IPR007074">
    <property type="entry name" value="LicD/FKTN/FKRP_NTP_transf"/>
</dbReference>
<reference evidence="3" key="1">
    <citation type="submission" date="2021-04" db="EMBL/GenBank/DDBJ databases">
        <authorList>
            <consortium name="Molecular Ecology Group"/>
        </authorList>
    </citation>
    <scope>NUCLEOTIDE SEQUENCE</scope>
</reference>
<evidence type="ECO:0000259" key="2">
    <source>
        <dbReference type="Pfam" id="PF04991"/>
    </source>
</evidence>
<keyword evidence="4" id="KW-1185">Reference proteome</keyword>
<dbReference type="Pfam" id="PF04991">
    <property type="entry name" value="LicD"/>
    <property type="match status" value="1"/>
</dbReference>
<dbReference type="PANTHER" id="PTHR13627:SF32">
    <property type="entry name" value="AGAP006029-PA"/>
    <property type="match status" value="1"/>
</dbReference>
<accession>A0A8S3YV27</accession>
<keyword evidence="1" id="KW-1133">Transmembrane helix</keyword>
<dbReference type="PANTHER" id="PTHR13627">
    <property type="entry name" value="FUKUTIN RELATED PROTEIN"/>
    <property type="match status" value="1"/>
</dbReference>
<dbReference type="Proteomes" id="UP000678393">
    <property type="component" value="Unassembled WGS sequence"/>
</dbReference>
<dbReference type="OrthoDB" id="444255at2759"/>
<sequence>MRISCLVERMASRLALRMSRKVVMVLLLCFLMSLYAMFSMINNHYQSHNHWYKRPAPCVTPKSVMDEMVVLTSAVSNVLNRLNVSHALCYGTLWGALRYGKTLPWDTNVDFCVLKTEINKVPWDRLQGMFKANHMGMVYDMRHGEYLITRGPAVAVLTVFDETNSGEARRDGVVYRLLRFYQNNPESFPSRLLKAPLSKIVFHGQPMPIPNEDDAILKYFYPDNWWLEKPPPGCPTGKFAAA</sequence>
<evidence type="ECO:0000313" key="4">
    <source>
        <dbReference type="Proteomes" id="UP000678393"/>
    </source>
</evidence>
<keyword evidence="1" id="KW-0472">Membrane</keyword>
<feature type="transmembrane region" description="Helical" evidence="1">
    <location>
        <begin position="21"/>
        <end position="41"/>
    </location>
</feature>
<dbReference type="InterPro" id="IPR052613">
    <property type="entry name" value="LicD_transferase"/>
</dbReference>
<name>A0A8S3YV27_9EUPU</name>
<organism evidence="3 4">
    <name type="scientific">Candidula unifasciata</name>
    <dbReference type="NCBI Taxonomy" id="100452"/>
    <lineage>
        <taxon>Eukaryota</taxon>
        <taxon>Metazoa</taxon>
        <taxon>Spiralia</taxon>
        <taxon>Lophotrochozoa</taxon>
        <taxon>Mollusca</taxon>
        <taxon>Gastropoda</taxon>
        <taxon>Heterobranchia</taxon>
        <taxon>Euthyneura</taxon>
        <taxon>Panpulmonata</taxon>
        <taxon>Eupulmonata</taxon>
        <taxon>Stylommatophora</taxon>
        <taxon>Helicina</taxon>
        <taxon>Helicoidea</taxon>
        <taxon>Geomitridae</taxon>
        <taxon>Candidula</taxon>
    </lineage>
</organism>
<dbReference type="GO" id="GO:0009100">
    <property type="term" value="P:glycoprotein metabolic process"/>
    <property type="evidence" value="ECO:0007669"/>
    <property type="project" value="UniProtKB-ARBA"/>
</dbReference>
<evidence type="ECO:0000313" key="3">
    <source>
        <dbReference type="EMBL" id="CAG5119040.1"/>
    </source>
</evidence>
<comment type="caution">
    <text evidence="3">The sequence shown here is derived from an EMBL/GenBank/DDBJ whole genome shotgun (WGS) entry which is preliminary data.</text>
</comment>
<proteinExistence type="predicted"/>
<dbReference type="AlphaFoldDB" id="A0A8S3YV27"/>